<dbReference type="InterPro" id="IPR009793">
    <property type="entry name" value="DUF1361"/>
</dbReference>
<evidence type="ECO:0000313" key="2">
    <source>
        <dbReference type="EMBL" id="SHJ94066.1"/>
    </source>
</evidence>
<keyword evidence="3" id="KW-1185">Reference proteome</keyword>
<dbReference type="Pfam" id="PF07099">
    <property type="entry name" value="DUF1361"/>
    <property type="match status" value="1"/>
</dbReference>
<feature type="transmembrane region" description="Helical" evidence="1">
    <location>
        <begin position="199"/>
        <end position="222"/>
    </location>
</feature>
<keyword evidence="1" id="KW-0472">Membrane</keyword>
<feature type="transmembrane region" description="Helical" evidence="1">
    <location>
        <begin position="66"/>
        <end position="86"/>
    </location>
</feature>
<feature type="transmembrane region" description="Helical" evidence="1">
    <location>
        <begin position="36"/>
        <end position="57"/>
    </location>
</feature>
<reference evidence="2 3" key="1">
    <citation type="submission" date="2016-11" db="EMBL/GenBank/DDBJ databases">
        <authorList>
            <person name="Jaros S."/>
            <person name="Januszkiewicz K."/>
            <person name="Wedrychowicz H."/>
        </authorList>
    </citation>
    <scope>NUCLEOTIDE SEQUENCE [LARGE SCALE GENOMIC DNA]</scope>
    <source>
        <strain evidence="2 3">DSM 14501</strain>
    </source>
</reference>
<evidence type="ECO:0000313" key="3">
    <source>
        <dbReference type="Proteomes" id="UP000184082"/>
    </source>
</evidence>
<dbReference type="Proteomes" id="UP000184082">
    <property type="component" value="Unassembled WGS sequence"/>
</dbReference>
<dbReference type="RefSeq" id="WP_072966134.1">
    <property type="nucleotide sequence ID" value="NZ_FRAJ01000006.1"/>
</dbReference>
<evidence type="ECO:0000256" key="1">
    <source>
        <dbReference type="SAM" id="Phobius"/>
    </source>
</evidence>
<feature type="transmembrane region" description="Helical" evidence="1">
    <location>
        <begin position="113"/>
        <end position="137"/>
    </location>
</feature>
<keyword evidence="1" id="KW-1133">Transmembrane helix</keyword>
<proteinExistence type="predicted"/>
<organism evidence="2 3">
    <name type="scientific">Caminicella sporogenes DSM 14501</name>
    <dbReference type="NCBI Taxonomy" id="1121266"/>
    <lineage>
        <taxon>Bacteria</taxon>
        <taxon>Bacillati</taxon>
        <taxon>Bacillota</taxon>
        <taxon>Clostridia</taxon>
        <taxon>Peptostreptococcales</taxon>
        <taxon>Caminicellaceae</taxon>
        <taxon>Caminicella</taxon>
    </lineage>
</organism>
<name>A0A1M6NEQ9_9FIRM</name>
<gene>
    <name evidence="2" type="ORF">SAMN02745883_00849</name>
</gene>
<feature type="transmembrane region" description="Helical" evidence="1">
    <location>
        <begin position="149"/>
        <end position="168"/>
    </location>
</feature>
<keyword evidence="1" id="KW-0812">Transmembrane</keyword>
<feature type="transmembrane region" description="Helical" evidence="1">
    <location>
        <begin position="12"/>
        <end position="30"/>
    </location>
</feature>
<dbReference type="AlphaFoldDB" id="A0A1M6NEQ9"/>
<sequence length="225" mass="26520">MEDRDIKSILNVLVLLSIIGSLMVIARVLTLKSIRYVFLIWNIFLAWLPLVFSILLFKNIKKKRPVIIFLISFLWLIFYPNAPYIVTDIIHLSRYKFYSSVSYELNFNKNIKIWYDFILIMIFVFTGYILGFLSLNINHKIVKERLGSTLGWLFIVIISFLSGFAIYLGRFLRLNSWEIISNPRMLIITVLNSIRMESLIFSAMFGFFIFITYILFCSLSCIKSR</sequence>
<dbReference type="STRING" id="1121266.SAMN02745883_00849"/>
<dbReference type="EMBL" id="FRAJ01000006">
    <property type="protein sequence ID" value="SHJ94066.1"/>
    <property type="molecule type" value="Genomic_DNA"/>
</dbReference>
<accession>A0A1M6NEQ9</accession>
<protein>
    <submittedName>
        <fullName evidence="2">Uncharacterized membrane protein</fullName>
    </submittedName>
</protein>